<comment type="caution">
    <text evidence="1">The sequence shown here is derived from an EMBL/GenBank/DDBJ whole genome shotgun (WGS) entry which is preliminary data.</text>
</comment>
<dbReference type="AlphaFoldDB" id="A0A9W7BZM4"/>
<reference evidence="2" key="1">
    <citation type="journal article" date="2023" name="Commun. Biol.">
        <title>Genome analysis of Parmales, the sister group of diatoms, reveals the evolutionary specialization of diatoms from phago-mixotrophs to photoautotrophs.</title>
        <authorList>
            <person name="Ban H."/>
            <person name="Sato S."/>
            <person name="Yoshikawa S."/>
            <person name="Yamada K."/>
            <person name="Nakamura Y."/>
            <person name="Ichinomiya M."/>
            <person name="Sato N."/>
            <person name="Blanc-Mathieu R."/>
            <person name="Endo H."/>
            <person name="Kuwata A."/>
            <person name="Ogata H."/>
        </authorList>
    </citation>
    <scope>NUCLEOTIDE SEQUENCE [LARGE SCALE GENOMIC DNA]</scope>
    <source>
        <strain evidence="2">NIES 3700</strain>
    </source>
</reference>
<dbReference type="EMBL" id="BRXW01000011">
    <property type="protein sequence ID" value="GMH99507.1"/>
    <property type="molecule type" value="Genomic_DNA"/>
</dbReference>
<dbReference type="OrthoDB" id="10501062at2759"/>
<gene>
    <name evidence="1" type="ORF">TrLO_g5873</name>
</gene>
<protein>
    <submittedName>
        <fullName evidence="1">Uncharacterized protein</fullName>
    </submittedName>
</protein>
<evidence type="ECO:0000313" key="2">
    <source>
        <dbReference type="Proteomes" id="UP001165122"/>
    </source>
</evidence>
<organism evidence="1 2">
    <name type="scientific">Triparma laevis f. longispina</name>
    <dbReference type="NCBI Taxonomy" id="1714387"/>
    <lineage>
        <taxon>Eukaryota</taxon>
        <taxon>Sar</taxon>
        <taxon>Stramenopiles</taxon>
        <taxon>Ochrophyta</taxon>
        <taxon>Bolidophyceae</taxon>
        <taxon>Parmales</taxon>
        <taxon>Triparmaceae</taxon>
        <taxon>Triparma</taxon>
    </lineage>
</organism>
<keyword evidence="2" id="KW-1185">Reference proteome</keyword>
<proteinExistence type="predicted"/>
<accession>A0A9W7BZM4</accession>
<sequence>MTSIPPPQQVPLQRSLLNLRFILILILIISFDQVGSSRSSSSFGKTKDLYAKSSVLYNEEGQILQIEYAKRTLIRSFSSRHLSEPTSPIQDIGSDLELDRKAVEEVIESLICTALEQVGMNEQPTEGGRVIDAGCLYVDCGNIMGVGVGGREIEEEYVSFPIQPKKLDNLSDAIVACGGEVDLHVFRRHKIHVFKGVEKKDVERVLERLEMYKDDV</sequence>
<name>A0A9W7BZM4_9STRA</name>
<evidence type="ECO:0000313" key="1">
    <source>
        <dbReference type="EMBL" id="GMH99507.1"/>
    </source>
</evidence>
<dbReference type="Proteomes" id="UP001165122">
    <property type="component" value="Unassembled WGS sequence"/>
</dbReference>